<gene>
    <name evidence="2" type="ORF">OFLC_LOCUS6969</name>
</gene>
<dbReference type="Proteomes" id="UP000267606">
    <property type="component" value="Unassembled WGS sequence"/>
</dbReference>
<evidence type="ECO:0000313" key="4">
    <source>
        <dbReference type="WBParaSite" id="OFLC_0000696801-mRNA-1"/>
    </source>
</evidence>
<proteinExistence type="predicted"/>
<organism evidence="4">
    <name type="scientific">Onchocerca flexuosa</name>
    <dbReference type="NCBI Taxonomy" id="387005"/>
    <lineage>
        <taxon>Eukaryota</taxon>
        <taxon>Metazoa</taxon>
        <taxon>Ecdysozoa</taxon>
        <taxon>Nematoda</taxon>
        <taxon>Chromadorea</taxon>
        <taxon>Rhabditida</taxon>
        <taxon>Spirurina</taxon>
        <taxon>Spiruromorpha</taxon>
        <taxon>Filarioidea</taxon>
        <taxon>Onchocercidae</taxon>
        <taxon>Onchocerca</taxon>
    </lineage>
</organism>
<reference evidence="2 3" key="2">
    <citation type="submission" date="2018-11" db="EMBL/GenBank/DDBJ databases">
        <authorList>
            <consortium name="Pathogen Informatics"/>
        </authorList>
    </citation>
    <scope>NUCLEOTIDE SEQUENCE [LARGE SCALE GENOMIC DNA]</scope>
</reference>
<evidence type="ECO:0000313" key="2">
    <source>
        <dbReference type="EMBL" id="VDO48688.1"/>
    </source>
</evidence>
<feature type="compositionally biased region" description="Polar residues" evidence="1">
    <location>
        <begin position="31"/>
        <end position="45"/>
    </location>
</feature>
<protein>
    <submittedName>
        <fullName evidence="2 4">Uncharacterized protein</fullName>
    </submittedName>
</protein>
<reference evidence="4" key="1">
    <citation type="submission" date="2016-06" db="UniProtKB">
        <authorList>
            <consortium name="WormBaseParasite"/>
        </authorList>
    </citation>
    <scope>IDENTIFICATION</scope>
</reference>
<dbReference type="WBParaSite" id="OFLC_0000696801-mRNA-1">
    <property type="protein sequence ID" value="OFLC_0000696801-mRNA-1"/>
    <property type="gene ID" value="OFLC_0000696801"/>
</dbReference>
<feature type="region of interest" description="Disordered" evidence="1">
    <location>
        <begin position="28"/>
        <end position="47"/>
    </location>
</feature>
<dbReference type="EMBL" id="UZAJ01006972">
    <property type="protein sequence ID" value="VDO48688.1"/>
    <property type="molecule type" value="Genomic_DNA"/>
</dbReference>
<keyword evidence="3" id="KW-1185">Reference proteome</keyword>
<dbReference type="AlphaFoldDB" id="A0A183HHK7"/>
<evidence type="ECO:0000313" key="3">
    <source>
        <dbReference type="Proteomes" id="UP000267606"/>
    </source>
</evidence>
<evidence type="ECO:0000256" key="1">
    <source>
        <dbReference type="SAM" id="MobiDB-lite"/>
    </source>
</evidence>
<accession>A0A183HHK7</accession>
<sequence length="176" mass="19949">MIEDNVEEKKDDVEKIDYVEFLRSTRHFNKNETNPNHNVQKLNNSPKKREHISISALGYSKSLPQLLSKENISKNRGETISNETPCTFYEAILNSNCLTDKTQESTSSDLAAPPTVSALPKILQPSKRWYKKTYYSLDSSPKILNDMTTIAQADLLRMPTICSESTESIESDSDTK</sequence>
<name>A0A183HHK7_9BILA</name>